<sequence>MQNRLLATSLLLALSASAHAAELLVEPVQTGPADPSLQSYNLQEQRELRVFARSAAGFKKSAIFWQRRVDGLWQAPQALPFADPRWRDPDPHLSGDGKTLTFLSDRPLDGEKPLGQLDLFESRWADGQWSAPQRLAEAVQSPAYELGPERYGERLYFASYRKGGPGELAIYQSDSLAGGEHSAPLALPAPINLGPSNSDFTLSPDGRYALWWSDRSESKARQDGDLFLAERVGAEFGPAIRLPAPVNSPGFEFTPSVSSDGQWLIFASTRPGQHAAGLSQLYRVSWPALLAELGPQAEAHSQAQLQQRIGDLWRTFNSPAGGKANAELLRPLLHPQARVWGQRLKDASLDMRSWSGTEFLAALNEATPKAVFECEVHRELRRYGAHAQVYSVVETRYNSADGPAAFTGVNSSQWQLGPQGWQLLSLHYALELPGQAPAPRTRRNGDCMG</sequence>
<evidence type="ECO:0000256" key="1">
    <source>
        <dbReference type="SAM" id="SignalP"/>
    </source>
</evidence>
<reference evidence="2 3" key="1">
    <citation type="submission" date="2019-03" db="EMBL/GenBank/DDBJ databases">
        <title>Genomic Encyclopedia of Type Strains, Phase IV (KMG-IV): sequencing the most valuable type-strain genomes for metagenomic binning, comparative biology and taxonomic classification.</title>
        <authorList>
            <person name="Goeker M."/>
        </authorList>
    </citation>
    <scope>NUCLEOTIDE SEQUENCE [LARGE SCALE GENOMIC DNA]</scope>
    <source>
        <strain evidence="2 3">DSM 16998</strain>
    </source>
</reference>
<dbReference type="Proteomes" id="UP000295361">
    <property type="component" value="Unassembled WGS sequence"/>
</dbReference>
<feature type="chain" id="PRO_5020817783" evidence="1">
    <location>
        <begin position="21"/>
        <end position="449"/>
    </location>
</feature>
<dbReference type="InterPro" id="IPR032710">
    <property type="entry name" value="NTF2-like_dom_sf"/>
</dbReference>
<protein>
    <submittedName>
        <fullName evidence="2">WD40 repeat protein</fullName>
    </submittedName>
</protein>
<accession>A0A4R6QM25</accession>
<dbReference type="EMBL" id="SNXS01000004">
    <property type="protein sequence ID" value="TDP63875.1"/>
    <property type="molecule type" value="Genomic_DNA"/>
</dbReference>
<dbReference type="RefSeq" id="WP_166652031.1">
    <property type="nucleotide sequence ID" value="NZ_SNXS01000004.1"/>
</dbReference>
<evidence type="ECO:0000313" key="3">
    <source>
        <dbReference type="Proteomes" id="UP000295361"/>
    </source>
</evidence>
<proteinExistence type="predicted"/>
<dbReference type="AlphaFoldDB" id="A0A4R6QM25"/>
<keyword evidence="3" id="KW-1185">Reference proteome</keyword>
<dbReference type="Gene3D" id="2.120.10.30">
    <property type="entry name" value="TolB, C-terminal domain"/>
    <property type="match status" value="1"/>
</dbReference>
<keyword evidence="1" id="KW-0732">Signal</keyword>
<organism evidence="2 3">
    <name type="scientific">Roseateles toxinivorans</name>
    <dbReference type="NCBI Taxonomy" id="270368"/>
    <lineage>
        <taxon>Bacteria</taxon>
        <taxon>Pseudomonadati</taxon>
        <taxon>Pseudomonadota</taxon>
        <taxon>Betaproteobacteria</taxon>
        <taxon>Burkholderiales</taxon>
        <taxon>Sphaerotilaceae</taxon>
        <taxon>Roseateles</taxon>
    </lineage>
</organism>
<dbReference type="SUPFAM" id="SSF82171">
    <property type="entry name" value="DPP6 N-terminal domain-like"/>
    <property type="match status" value="1"/>
</dbReference>
<dbReference type="InParanoid" id="A0A4R6QM25"/>
<dbReference type="InterPro" id="IPR011659">
    <property type="entry name" value="WD40"/>
</dbReference>
<name>A0A4R6QM25_9BURK</name>
<feature type="signal peptide" evidence="1">
    <location>
        <begin position="1"/>
        <end position="20"/>
    </location>
</feature>
<gene>
    <name evidence="2" type="ORF">DES47_104157</name>
</gene>
<dbReference type="Pfam" id="PF07676">
    <property type="entry name" value="PD40"/>
    <property type="match status" value="3"/>
</dbReference>
<dbReference type="InterPro" id="IPR011042">
    <property type="entry name" value="6-blade_b-propeller_TolB-like"/>
</dbReference>
<dbReference type="SUPFAM" id="SSF54427">
    <property type="entry name" value="NTF2-like"/>
    <property type="match status" value="1"/>
</dbReference>
<evidence type="ECO:0000313" key="2">
    <source>
        <dbReference type="EMBL" id="TDP63875.1"/>
    </source>
</evidence>
<comment type="caution">
    <text evidence="2">The sequence shown here is derived from an EMBL/GenBank/DDBJ whole genome shotgun (WGS) entry which is preliminary data.</text>
</comment>